<dbReference type="AlphaFoldDB" id="A0A1Z4LUN1"/>
<feature type="compositionally biased region" description="Low complexity" evidence="1">
    <location>
        <begin position="129"/>
        <end position="141"/>
    </location>
</feature>
<dbReference type="OrthoDB" id="481188at2"/>
<sequence length="441" mass="48745">MNNVSSNWQYSLNTSLVNRLNRPLYQPGMMKMSMSQRIINRCDRLLNRLPLLGQQMQRWGHVNTAVPNDVPIVYAQPISVSNQPGIENGEQNFQSTIPVIQRKEKLIDNSTISENITPSLPLENQINQTSTSSSEIPVISSQPTSEQLTETGKIPLQSNSKNDNISVPLIQKKSDNSQSSTIKSVNNIATSENITYLSGSNLSDNITPALPLENQINQTSISSSRNPVVSSQPISEELTETGQYQQLPIIQIKQHNYDLSSSHLPVTNPLNNLTSSKQAQLEKNSEKINSSNKENLVAETSLTNLPIVTTQPSTDKINSTEKEISINRNYSNYPNNHHLPVVPITSSIKTPEQNQSLPLTKNSSSSQIINNSQPNLSNNNSSAPPKVLPSPSSSTETIVSPLANQSNSTNSNIDVDTIVNQVERKLMRRLVIESERRGKIR</sequence>
<protein>
    <submittedName>
        <fullName evidence="2">Uncharacterized protein</fullName>
    </submittedName>
</protein>
<feature type="compositionally biased region" description="Polar residues" evidence="1">
    <location>
        <begin position="390"/>
        <end position="411"/>
    </location>
</feature>
<accession>A0A1Z4LUN1</accession>
<evidence type="ECO:0000313" key="2">
    <source>
        <dbReference type="EMBL" id="BAY84778.1"/>
    </source>
</evidence>
<gene>
    <name evidence="2" type="ORF">NIES267_42750</name>
</gene>
<dbReference type="EMBL" id="AP018227">
    <property type="protein sequence ID" value="BAY84778.1"/>
    <property type="molecule type" value="Genomic_DNA"/>
</dbReference>
<evidence type="ECO:0000313" key="3">
    <source>
        <dbReference type="Proteomes" id="UP000218418"/>
    </source>
</evidence>
<feature type="compositionally biased region" description="Low complexity" evidence="1">
    <location>
        <begin position="362"/>
        <end position="382"/>
    </location>
</feature>
<keyword evidence="3" id="KW-1185">Reference proteome</keyword>
<reference evidence="2 3" key="1">
    <citation type="submission" date="2017-06" db="EMBL/GenBank/DDBJ databases">
        <title>Genome sequencing of cyanobaciteial culture collection at National Institute for Environmental Studies (NIES).</title>
        <authorList>
            <person name="Hirose Y."/>
            <person name="Shimura Y."/>
            <person name="Fujisawa T."/>
            <person name="Nakamura Y."/>
            <person name="Kawachi M."/>
        </authorList>
    </citation>
    <scope>NUCLEOTIDE SEQUENCE [LARGE SCALE GENOMIC DNA]</scope>
    <source>
        <strain evidence="2 3">NIES-267</strain>
    </source>
</reference>
<feature type="region of interest" description="Disordered" evidence="1">
    <location>
        <begin position="351"/>
        <end position="411"/>
    </location>
</feature>
<organism evidence="2 3">
    <name type="scientific">Calothrix parasitica NIES-267</name>
    <dbReference type="NCBI Taxonomy" id="1973488"/>
    <lineage>
        <taxon>Bacteria</taxon>
        <taxon>Bacillati</taxon>
        <taxon>Cyanobacteriota</taxon>
        <taxon>Cyanophyceae</taxon>
        <taxon>Nostocales</taxon>
        <taxon>Calotrichaceae</taxon>
        <taxon>Calothrix</taxon>
    </lineage>
</organism>
<feature type="compositionally biased region" description="Polar residues" evidence="1">
    <location>
        <begin position="142"/>
        <end position="165"/>
    </location>
</feature>
<evidence type="ECO:0000256" key="1">
    <source>
        <dbReference type="SAM" id="MobiDB-lite"/>
    </source>
</evidence>
<feature type="compositionally biased region" description="Polar residues" evidence="1">
    <location>
        <begin position="351"/>
        <end position="361"/>
    </location>
</feature>
<dbReference type="Proteomes" id="UP000218418">
    <property type="component" value="Chromosome"/>
</dbReference>
<feature type="region of interest" description="Disordered" evidence="1">
    <location>
        <begin position="126"/>
        <end position="165"/>
    </location>
</feature>
<name>A0A1Z4LUN1_9CYAN</name>
<proteinExistence type="predicted"/>